<dbReference type="AlphaFoldDB" id="A0A1E5QQW7"/>
<evidence type="ECO:0000313" key="1">
    <source>
        <dbReference type="EMBL" id="OEJ77004.1"/>
    </source>
</evidence>
<reference evidence="1" key="1">
    <citation type="submission" date="2016-09" db="EMBL/GenBank/DDBJ databases">
        <title>Draft genome of thermotolerant cyanobacterium Desertifilum sp. strain IPPAS B-1220.</title>
        <authorList>
            <person name="Sinetova M.A."/>
            <person name="Bolakhan K."/>
            <person name="Zayadan B.K."/>
            <person name="Mironov K.S."/>
            <person name="Ustinova V."/>
            <person name="Kupriyanova E.V."/>
            <person name="Sidorov R.A."/>
            <person name="Skrypnik A.N."/>
            <person name="Gogoleva N.E."/>
            <person name="Gogolev Y.V."/>
            <person name="Los D.A."/>
        </authorList>
    </citation>
    <scope>NUCLEOTIDE SEQUENCE [LARGE SCALE GENOMIC DNA]</scope>
    <source>
        <strain evidence="1">IPPAS B-1220</strain>
    </source>
</reference>
<gene>
    <name evidence="1" type="ORF">BH720_01500</name>
</gene>
<proteinExistence type="predicted"/>
<comment type="caution">
    <text evidence="1">The sequence shown here is derived from an EMBL/GenBank/DDBJ whole genome shotgun (WGS) entry which is preliminary data.</text>
</comment>
<organism evidence="1">
    <name type="scientific">Desertifilum tharense IPPAS B-1220</name>
    <dbReference type="NCBI Taxonomy" id="1781255"/>
    <lineage>
        <taxon>Bacteria</taxon>
        <taxon>Bacillati</taxon>
        <taxon>Cyanobacteriota</taxon>
        <taxon>Cyanophyceae</taxon>
        <taxon>Desertifilales</taxon>
        <taxon>Desertifilaceae</taxon>
        <taxon>Desertifilum</taxon>
    </lineage>
</organism>
<sequence>MSGLHRLLDEWVVKLKLEYARLKSLEGTKKRQNLTYDIDAEREAIQIIEFFCERLNINPSLCK</sequence>
<dbReference type="EMBL" id="MJGC01000021">
    <property type="protein sequence ID" value="OEJ77004.1"/>
    <property type="molecule type" value="Genomic_DNA"/>
</dbReference>
<protein>
    <submittedName>
        <fullName evidence="1">Uncharacterized protein</fullName>
    </submittedName>
</protein>
<accession>A0A1E5QQW7</accession>
<name>A0A1E5QQW7_9CYAN</name>